<reference evidence="2 3" key="1">
    <citation type="journal article" date="2016" name="Nat. Commun.">
        <title>Thousands of microbial genomes shed light on interconnected biogeochemical processes in an aquifer system.</title>
        <authorList>
            <person name="Anantharaman K."/>
            <person name="Brown C.T."/>
            <person name="Hug L.A."/>
            <person name="Sharon I."/>
            <person name="Castelle C.J."/>
            <person name="Probst A.J."/>
            <person name="Thomas B.C."/>
            <person name="Singh A."/>
            <person name="Wilkins M.J."/>
            <person name="Karaoz U."/>
            <person name="Brodie E.L."/>
            <person name="Williams K.H."/>
            <person name="Hubbard S.S."/>
            <person name="Banfield J.F."/>
        </authorList>
    </citation>
    <scope>NUCLEOTIDE SEQUENCE [LARGE SCALE GENOMIC DNA]</scope>
</reference>
<name>A0A1F4WH12_UNCKA</name>
<evidence type="ECO:0000313" key="2">
    <source>
        <dbReference type="EMBL" id="OGC68628.1"/>
    </source>
</evidence>
<evidence type="ECO:0000313" key="1">
    <source>
        <dbReference type="EMBL" id="OGC68627.1"/>
    </source>
</evidence>
<accession>A0A1F4WH12</accession>
<dbReference type="EMBL" id="MEWA01000037">
    <property type="protein sequence ID" value="OGC68627.1"/>
    <property type="molecule type" value="Genomic_DNA"/>
</dbReference>
<organism evidence="2 3">
    <name type="scientific">candidate division WWE3 bacterium RIFOXYC1_FULL_39_7</name>
    <dbReference type="NCBI Taxonomy" id="1802643"/>
    <lineage>
        <taxon>Bacteria</taxon>
        <taxon>Katanobacteria</taxon>
    </lineage>
</organism>
<proteinExistence type="predicted"/>
<protein>
    <recommendedName>
        <fullName evidence="4">DUF2292 domain-containing protein</fullName>
    </recommendedName>
</protein>
<dbReference type="EMBL" id="MEWA01000037">
    <property type="protein sequence ID" value="OGC68628.1"/>
    <property type="molecule type" value="Genomic_DNA"/>
</dbReference>
<evidence type="ECO:0008006" key="4">
    <source>
        <dbReference type="Google" id="ProtNLM"/>
    </source>
</evidence>
<sequence>MNQTNKQNSKRDKSEEETFILLDIAKAIEEVKREGFGCVTVFIQDNRIFRWEILKSRTRGRPRHPQRGPEPVA</sequence>
<gene>
    <name evidence="1" type="ORF">A2415_01770</name>
    <name evidence="2" type="ORF">A2415_01775</name>
</gene>
<dbReference type="Proteomes" id="UP000179113">
    <property type="component" value="Unassembled WGS sequence"/>
</dbReference>
<evidence type="ECO:0000313" key="3">
    <source>
        <dbReference type="Proteomes" id="UP000179113"/>
    </source>
</evidence>
<comment type="caution">
    <text evidence="2">The sequence shown here is derived from an EMBL/GenBank/DDBJ whole genome shotgun (WGS) entry which is preliminary data.</text>
</comment>
<dbReference type="AlphaFoldDB" id="A0A1F4WH12"/>